<dbReference type="SUPFAM" id="SSF50998">
    <property type="entry name" value="Quinoprotein alcohol dehydrogenase-like"/>
    <property type="match status" value="1"/>
</dbReference>
<dbReference type="PANTHER" id="PTHR18763:SF0">
    <property type="entry name" value="WD REPEAT-CONTAINING PROTEIN 18"/>
    <property type="match status" value="1"/>
</dbReference>
<dbReference type="InterPro" id="IPR020472">
    <property type="entry name" value="WD40_PAC1"/>
</dbReference>
<dbReference type="GO" id="GO:0005656">
    <property type="term" value="C:nuclear pre-replicative complex"/>
    <property type="evidence" value="ECO:0007669"/>
    <property type="project" value="TreeGrafter"/>
</dbReference>
<dbReference type="Proteomes" id="UP001347796">
    <property type="component" value="Unassembled WGS sequence"/>
</dbReference>
<evidence type="ECO:0000256" key="2">
    <source>
        <dbReference type="ARBA" id="ARBA00022737"/>
    </source>
</evidence>
<dbReference type="Gene3D" id="2.130.10.10">
    <property type="entry name" value="YVTN repeat-like/Quinoprotein amine dehydrogenase"/>
    <property type="match status" value="3"/>
</dbReference>
<dbReference type="PRINTS" id="PR00320">
    <property type="entry name" value="GPROTEINBRPT"/>
</dbReference>
<keyword evidence="5" id="KW-1185">Reference proteome</keyword>
<dbReference type="InterPro" id="IPR011047">
    <property type="entry name" value="Quinoprotein_ADH-like_sf"/>
</dbReference>
<feature type="repeat" description="WD" evidence="3">
    <location>
        <begin position="268"/>
        <end position="309"/>
    </location>
</feature>
<feature type="repeat" description="WD" evidence="3">
    <location>
        <begin position="170"/>
        <end position="213"/>
    </location>
</feature>
<dbReference type="EMBL" id="JAZGQO010000008">
    <property type="protein sequence ID" value="KAK6180032.1"/>
    <property type="molecule type" value="Genomic_DNA"/>
</dbReference>
<name>A0AAN8JLF0_PATCE</name>
<keyword evidence="2" id="KW-0677">Repeat</keyword>
<evidence type="ECO:0008006" key="6">
    <source>
        <dbReference type="Google" id="ProtNLM"/>
    </source>
</evidence>
<dbReference type="Pfam" id="PF00400">
    <property type="entry name" value="WD40"/>
    <property type="match status" value="3"/>
</dbReference>
<dbReference type="PROSITE" id="PS00678">
    <property type="entry name" value="WD_REPEATS_1"/>
    <property type="match status" value="2"/>
</dbReference>
<dbReference type="PROSITE" id="PS50082">
    <property type="entry name" value="WD_REPEATS_2"/>
    <property type="match status" value="3"/>
</dbReference>
<dbReference type="SMART" id="SM00320">
    <property type="entry name" value="WD40"/>
    <property type="match status" value="6"/>
</dbReference>
<accession>A0AAN8JLF0</accession>
<evidence type="ECO:0000313" key="4">
    <source>
        <dbReference type="EMBL" id="KAK6180032.1"/>
    </source>
</evidence>
<protein>
    <recommendedName>
        <fullName evidence="6">WD repeat-containing protein 18</fullName>
    </recommendedName>
</protein>
<dbReference type="GO" id="GO:0006364">
    <property type="term" value="P:rRNA processing"/>
    <property type="evidence" value="ECO:0007669"/>
    <property type="project" value="TreeGrafter"/>
</dbReference>
<sequence length="424" mass="47003">MSAPREVLFTSDASGQLWNSCVWDFHTGTSLMQYRGGSSGSHSLCLLGDDYLVGGGGQKSLVNVWELQRKDQNQLKIILPGKVNCICASPDGNYCIFGIAEKIYIWQTCSGNLLKVISRHYLDVKCIKFTDDGSHFISGGEDNLVIVWCLARTISSTDFPLSKPEPKYVWSGHSLPIRDVHVGSGGVRARIISSSLDQTCKLWDMATGELLCSFIFDTPIISVSMDSAEMRIFAGSTNGNIFCVNLYGEPIRTERHIGNTAGEGINIFKGHSSQVNCLCVSMDGTVLASGSDDSTVKLWDIHSGQCVRTLDHKGAVTNAFISLTPYNVLNPDSKPFLHVQQFKRHLHTTCVEMRIRNNKRKLDDSNERALLELMHSQSSVPSENENDINAVQEVVELKSKVSKLKSVNKELYEYSVKKIVNKKK</sequence>
<dbReference type="PANTHER" id="PTHR18763">
    <property type="entry name" value="WD-REPEAT PROTEIN 18"/>
    <property type="match status" value="1"/>
</dbReference>
<evidence type="ECO:0000256" key="3">
    <source>
        <dbReference type="PROSITE-ProRule" id="PRU00221"/>
    </source>
</evidence>
<dbReference type="AlphaFoldDB" id="A0AAN8JLF0"/>
<dbReference type="InterPro" id="IPR019775">
    <property type="entry name" value="WD40_repeat_CS"/>
</dbReference>
<dbReference type="InterPro" id="IPR001680">
    <property type="entry name" value="WD40_rpt"/>
</dbReference>
<gene>
    <name evidence="4" type="ORF">SNE40_012253</name>
</gene>
<dbReference type="GO" id="GO:0120330">
    <property type="term" value="C:rixosome complex"/>
    <property type="evidence" value="ECO:0007669"/>
    <property type="project" value="TreeGrafter"/>
</dbReference>
<organism evidence="4 5">
    <name type="scientific">Patella caerulea</name>
    <name type="common">Rayed Mediterranean limpet</name>
    <dbReference type="NCBI Taxonomy" id="87958"/>
    <lineage>
        <taxon>Eukaryota</taxon>
        <taxon>Metazoa</taxon>
        <taxon>Spiralia</taxon>
        <taxon>Lophotrochozoa</taxon>
        <taxon>Mollusca</taxon>
        <taxon>Gastropoda</taxon>
        <taxon>Patellogastropoda</taxon>
        <taxon>Patelloidea</taxon>
        <taxon>Patellidae</taxon>
        <taxon>Patella</taxon>
    </lineage>
</organism>
<dbReference type="InterPro" id="IPR045227">
    <property type="entry name" value="WDR18/Ipi3/RID3"/>
</dbReference>
<evidence type="ECO:0000313" key="5">
    <source>
        <dbReference type="Proteomes" id="UP001347796"/>
    </source>
</evidence>
<evidence type="ECO:0000256" key="1">
    <source>
        <dbReference type="ARBA" id="ARBA00022574"/>
    </source>
</evidence>
<keyword evidence="1 3" id="KW-0853">WD repeat</keyword>
<feature type="repeat" description="WD" evidence="3">
    <location>
        <begin position="117"/>
        <end position="148"/>
    </location>
</feature>
<dbReference type="GO" id="GO:0006261">
    <property type="term" value="P:DNA-templated DNA replication"/>
    <property type="evidence" value="ECO:0007669"/>
    <property type="project" value="TreeGrafter"/>
</dbReference>
<comment type="caution">
    <text evidence="4">The sequence shown here is derived from an EMBL/GenBank/DDBJ whole genome shotgun (WGS) entry which is preliminary data.</text>
</comment>
<proteinExistence type="predicted"/>
<reference evidence="4 5" key="1">
    <citation type="submission" date="2024-01" db="EMBL/GenBank/DDBJ databases">
        <title>The genome of the rayed Mediterranean limpet Patella caerulea (Linnaeus, 1758).</title>
        <authorList>
            <person name="Anh-Thu Weber A."/>
            <person name="Halstead-Nussloch G."/>
        </authorList>
    </citation>
    <scope>NUCLEOTIDE SEQUENCE [LARGE SCALE GENOMIC DNA]</scope>
    <source>
        <strain evidence="4">AATW-2023a</strain>
        <tissue evidence="4">Whole specimen</tissue>
    </source>
</reference>
<dbReference type="InterPro" id="IPR015943">
    <property type="entry name" value="WD40/YVTN_repeat-like_dom_sf"/>
</dbReference>
<dbReference type="PROSITE" id="PS50294">
    <property type="entry name" value="WD_REPEATS_REGION"/>
    <property type="match status" value="2"/>
</dbReference>